<keyword evidence="1" id="KW-1133">Transmembrane helix</keyword>
<dbReference type="EMBL" id="KQ234757">
    <property type="protein sequence ID" value="KMZ88677.1"/>
    <property type="molecule type" value="Genomic_DNA"/>
</dbReference>
<feature type="transmembrane region" description="Helical" evidence="1">
    <location>
        <begin position="220"/>
        <end position="240"/>
    </location>
</feature>
<gene>
    <name evidence="2" type="ORF">PVBG_06084</name>
</gene>
<evidence type="ECO:0000256" key="1">
    <source>
        <dbReference type="SAM" id="Phobius"/>
    </source>
</evidence>
<dbReference type="Proteomes" id="UP000053327">
    <property type="component" value="Unassembled WGS sequence"/>
</dbReference>
<dbReference type="OrthoDB" id="10652038at2759"/>
<protein>
    <recommendedName>
        <fullName evidence="4">PIR Superfamily Protein</fullName>
    </recommendedName>
</protein>
<keyword evidence="1" id="KW-0812">Transmembrane</keyword>
<organism evidence="2 3">
    <name type="scientific">Plasmodium vivax (strain Brazil I)</name>
    <dbReference type="NCBI Taxonomy" id="1033975"/>
    <lineage>
        <taxon>Eukaryota</taxon>
        <taxon>Sar</taxon>
        <taxon>Alveolata</taxon>
        <taxon>Apicomplexa</taxon>
        <taxon>Aconoidasida</taxon>
        <taxon>Haemosporida</taxon>
        <taxon>Plasmodiidae</taxon>
        <taxon>Plasmodium</taxon>
        <taxon>Plasmodium (Plasmodium)</taxon>
    </lineage>
</organism>
<evidence type="ECO:0008006" key="4">
    <source>
        <dbReference type="Google" id="ProtNLM"/>
    </source>
</evidence>
<keyword evidence="1" id="KW-0472">Membrane</keyword>
<evidence type="ECO:0000313" key="3">
    <source>
        <dbReference type="Proteomes" id="UP000053327"/>
    </source>
</evidence>
<proteinExistence type="predicted"/>
<sequence length="245" mass="28855">MIKNYIYYAGILVNDRPSSQPSDGCTSFLTIYASIDAKIAKDICKDFTELYSSLPLYKNNGKCDPNHKNDCKFLNYWLNYKLRENNIYRNVCVNEFYNNMERQCKDIIPVVTSLDYIYDIYEDDLNKMNKLYKLHEQISKIYSILIKDSEEEPNSSLSLSEESLEYYRIFSPMCNGNSREFCKALQDFKDKYKQLYSIFQRRGEKYTKYYIELPEVNNNIILTPLLCTVGGLIPLLGILYKVKKL</sequence>
<name>A0A0J9T255_PLAV1</name>
<dbReference type="AlphaFoldDB" id="A0A0J9T255"/>
<reference evidence="2 3" key="1">
    <citation type="submission" date="2011-08" db="EMBL/GenBank/DDBJ databases">
        <title>The Genome Sequence of Plasmodium vivax Brazil I.</title>
        <authorList>
            <consortium name="The Broad Institute Genome Sequencing Platform"/>
            <consortium name="The Broad Institute Genome Sequencing Center for Infectious Disease"/>
            <person name="Neafsey D."/>
            <person name="Carlton J."/>
            <person name="Barnwell J."/>
            <person name="Collins W."/>
            <person name="Escalante A."/>
            <person name="Mullikin J."/>
            <person name="Saul A."/>
            <person name="Guigo R."/>
            <person name="Camara F."/>
            <person name="Young S.K."/>
            <person name="Zeng Q."/>
            <person name="Gargeya S."/>
            <person name="Fitzgerald M."/>
            <person name="Haas B."/>
            <person name="Abouelleil A."/>
            <person name="Alvarado L."/>
            <person name="Arachchi H.M."/>
            <person name="Berlin A."/>
            <person name="Brown A."/>
            <person name="Chapman S.B."/>
            <person name="Chen Z."/>
            <person name="Dunbar C."/>
            <person name="Freedman E."/>
            <person name="Gearin G."/>
            <person name="Gellesch M."/>
            <person name="Goldberg J."/>
            <person name="Griggs A."/>
            <person name="Gujja S."/>
            <person name="Heiman D."/>
            <person name="Howarth C."/>
            <person name="Larson L."/>
            <person name="Lui A."/>
            <person name="MacDonald P.J.P."/>
            <person name="Montmayeur A."/>
            <person name="Murphy C."/>
            <person name="Neiman D."/>
            <person name="Pearson M."/>
            <person name="Priest M."/>
            <person name="Roberts A."/>
            <person name="Saif S."/>
            <person name="Shea T."/>
            <person name="Shenoy N."/>
            <person name="Sisk P."/>
            <person name="Stolte C."/>
            <person name="Sykes S."/>
            <person name="Wortman J."/>
            <person name="Nusbaum C."/>
            <person name="Birren B."/>
        </authorList>
    </citation>
    <scope>NUCLEOTIDE SEQUENCE [LARGE SCALE GENOMIC DNA]</scope>
    <source>
        <strain evidence="2 3">Brazil I</strain>
    </source>
</reference>
<evidence type="ECO:0000313" key="2">
    <source>
        <dbReference type="EMBL" id="KMZ88677.1"/>
    </source>
</evidence>
<accession>A0A0J9T255</accession>